<keyword evidence="1" id="KW-1133">Transmembrane helix</keyword>
<accession>A0A1M4Y8T1</accession>
<dbReference type="Proteomes" id="UP000184476">
    <property type="component" value="Unassembled WGS sequence"/>
</dbReference>
<name>A0A1M4Y8T1_9BACL</name>
<keyword evidence="3" id="KW-1185">Reference proteome</keyword>
<feature type="transmembrane region" description="Helical" evidence="1">
    <location>
        <begin position="46"/>
        <end position="66"/>
    </location>
</feature>
<keyword evidence="1" id="KW-0472">Membrane</keyword>
<organism evidence="2 3">
    <name type="scientific">Seinonella peptonophila</name>
    <dbReference type="NCBI Taxonomy" id="112248"/>
    <lineage>
        <taxon>Bacteria</taxon>
        <taxon>Bacillati</taxon>
        <taxon>Bacillota</taxon>
        <taxon>Bacilli</taxon>
        <taxon>Bacillales</taxon>
        <taxon>Thermoactinomycetaceae</taxon>
        <taxon>Seinonella</taxon>
    </lineage>
</organism>
<dbReference type="STRING" id="112248.SAMN05444392_106104"/>
<dbReference type="AlphaFoldDB" id="A0A1M4Y8T1"/>
<gene>
    <name evidence="2" type="ORF">SAMN05444392_106104</name>
</gene>
<dbReference type="EMBL" id="FQVL01000006">
    <property type="protein sequence ID" value="SHF02013.1"/>
    <property type="molecule type" value="Genomic_DNA"/>
</dbReference>
<feature type="transmembrane region" description="Helical" evidence="1">
    <location>
        <begin position="12"/>
        <end position="34"/>
    </location>
</feature>
<keyword evidence="1" id="KW-0812">Transmembrane</keyword>
<evidence type="ECO:0000256" key="1">
    <source>
        <dbReference type="SAM" id="Phobius"/>
    </source>
</evidence>
<evidence type="ECO:0000313" key="3">
    <source>
        <dbReference type="Proteomes" id="UP000184476"/>
    </source>
</evidence>
<reference evidence="2 3" key="1">
    <citation type="submission" date="2016-11" db="EMBL/GenBank/DDBJ databases">
        <authorList>
            <person name="Jaros S."/>
            <person name="Januszkiewicz K."/>
            <person name="Wedrychowicz H."/>
        </authorList>
    </citation>
    <scope>NUCLEOTIDE SEQUENCE [LARGE SCALE GENOMIC DNA]</scope>
    <source>
        <strain evidence="2 3">DSM 44666</strain>
    </source>
</reference>
<sequence>MAKFQDQTITFKISWMFLLITGVGILGFGILVSLFPQIAGDYDRGFLRALGVATTGMGFFGIMITFKSYIKKEKWAWFTLWYYPIFWILHLIGGLPPGNDHIHQVVFIVISLLGLVFPYKQFFSRKIIKL</sequence>
<proteinExistence type="predicted"/>
<feature type="transmembrane region" description="Helical" evidence="1">
    <location>
        <begin position="101"/>
        <end position="119"/>
    </location>
</feature>
<feature type="transmembrane region" description="Helical" evidence="1">
    <location>
        <begin position="75"/>
        <end position="95"/>
    </location>
</feature>
<protein>
    <submittedName>
        <fullName evidence="2">Uncharacterized protein</fullName>
    </submittedName>
</protein>
<evidence type="ECO:0000313" key="2">
    <source>
        <dbReference type="EMBL" id="SHF02013.1"/>
    </source>
</evidence>
<dbReference type="RefSeq" id="WP_073154937.1">
    <property type="nucleotide sequence ID" value="NZ_FQVL01000006.1"/>
</dbReference>